<feature type="transmembrane region" description="Helical" evidence="1">
    <location>
        <begin position="63"/>
        <end position="82"/>
    </location>
</feature>
<protein>
    <submittedName>
        <fullName evidence="2">Uncharacterized protein</fullName>
    </submittedName>
</protein>
<name>A0A7S2S509_9STRA</name>
<gene>
    <name evidence="2" type="ORF">EANT1437_LOCUS12087</name>
</gene>
<proteinExistence type="predicted"/>
<evidence type="ECO:0000313" key="2">
    <source>
        <dbReference type="EMBL" id="CAD9689668.1"/>
    </source>
</evidence>
<reference evidence="2" key="1">
    <citation type="submission" date="2021-01" db="EMBL/GenBank/DDBJ databases">
        <authorList>
            <person name="Corre E."/>
            <person name="Pelletier E."/>
            <person name="Niang G."/>
            <person name="Scheremetjew M."/>
            <person name="Finn R."/>
            <person name="Kale V."/>
            <person name="Holt S."/>
            <person name="Cochrane G."/>
            <person name="Meng A."/>
            <person name="Brown T."/>
            <person name="Cohen L."/>
        </authorList>
    </citation>
    <scope>NUCLEOTIDE SEQUENCE</scope>
    <source>
        <strain evidence="2">CCMP1452</strain>
    </source>
</reference>
<organism evidence="2">
    <name type="scientific">Eucampia antarctica</name>
    <dbReference type="NCBI Taxonomy" id="49252"/>
    <lineage>
        <taxon>Eukaryota</taxon>
        <taxon>Sar</taxon>
        <taxon>Stramenopiles</taxon>
        <taxon>Ochrophyta</taxon>
        <taxon>Bacillariophyta</taxon>
        <taxon>Mediophyceae</taxon>
        <taxon>Biddulphiophycidae</taxon>
        <taxon>Hemiaulales</taxon>
        <taxon>Hemiaulaceae</taxon>
        <taxon>Eucampia</taxon>
    </lineage>
</organism>
<feature type="transmembrane region" description="Helical" evidence="1">
    <location>
        <begin position="195"/>
        <end position="213"/>
    </location>
</feature>
<feature type="transmembrane region" description="Helical" evidence="1">
    <location>
        <begin position="23"/>
        <end position="42"/>
    </location>
</feature>
<evidence type="ECO:0000256" key="1">
    <source>
        <dbReference type="SAM" id="Phobius"/>
    </source>
</evidence>
<dbReference type="PANTHER" id="PTHR31735">
    <property type="entry name" value="VACUOLAR MEMBRANE PROTEIN YPL162C"/>
    <property type="match status" value="1"/>
</dbReference>
<dbReference type="AlphaFoldDB" id="A0A7S2S509"/>
<dbReference type="InterPro" id="IPR022127">
    <property type="entry name" value="STIMATE/YPL162C"/>
</dbReference>
<keyword evidence="1" id="KW-0472">Membrane</keyword>
<dbReference type="EMBL" id="HBHI01023508">
    <property type="protein sequence ID" value="CAD9689668.1"/>
    <property type="molecule type" value="Transcribed_RNA"/>
</dbReference>
<dbReference type="Pfam" id="PF12400">
    <property type="entry name" value="STIMATE"/>
    <property type="match status" value="1"/>
</dbReference>
<dbReference type="PANTHER" id="PTHR31735:SF1">
    <property type="entry name" value="VACUOLAR MEMBRANE PROTEIN YPL162C"/>
    <property type="match status" value="1"/>
</dbReference>
<feature type="transmembrane region" description="Helical" evidence="1">
    <location>
        <begin position="97"/>
        <end position="117"/>
    </location>
</feature>
<sequence>MDDDANYDPDTARVCKLYDSEDGFTAFVQILLAFMCLASLWIKRHFEKPRRKFMTWFFDVFKQGFGAAYGHVLNMIIAAIIADNVRGDSELEDQCAWYAINFFIDTTVGLFLSVLLLKVVDRMAKEHGWDTLKDGGIYVGPHAFKTWAHQLLAWIVILSIVKTVLCFLLWVFSPILAIMGGIIFAPLQSNIRFELLFIMIILPAILNMFYFWIADSYLKAEGEHEGTHEIDPKKKNLDRVETDSDYVAMEGNVNLPFSGKHDTEILWAKTKCDNLDLV</sequence>
<dbReference type="GO" id="GO:0016020">
    <property type="term" value="C:membrane"/>
    <property type="evidence" value="ECO:0007669"/>
    <property type="project" value="TreeGrafter"/>
</dbReference>
<keyword evidence="1" id="KW-0812">Transmembrane</keyword>
<keyword evidence="1" id="KW-1133">Transmembrane helix</keyword>
<feature type="transmembrane region" description="Helical" evidence="1">
    <location>
        <begin position="151"/>
        <end position="183"/>
    </location>
</feature>
<accession>A0A7S2S509</accession>